<name>A0ABP7T252_9BACT</name>
<sequence length="88" mass="9676">MKHPQDLPAATYGHPEVVQWVQDLKISYFPLPRQPAPYGRDLTSPPGQLRSQALGIEAAEAGFGQIGVAENEVEVFYWSRNLIGSGII</sequence>
<accession>A0ABP7T252</accession>
<evidence type="ECO:0000313" key="2">
    <source>
        <dbReference type="Proteomes" id="UP001500567"/>
    </source>
</evidence>
<gene>
    <name evidence="1" type="ORF">GCM10022408_37640</name>
</gene>
<evidence type="ECO:0000313" key="1">
    <source>
        <dbReference type="EMBL" id="GAA4019976.1"/>
    </source>
</evidence>
<dbReference type="Proteomes" id="UP001500567">
    <property type="component" value="Unassembled WGS sequence"/>
</dbReference>
<keyword evidence="2" id="KW-1185">Reference proteome</keyword>
<organism evidence="1 2">
    <name type="scientific">Hymenobacter fastidiosus</name>
    <dbReference type="NCBI Taxonomy" id="486264"/>
    <lineage>
        <taxon>Bacteria</taxon>
        <taxon>Pseudomonadati</taxon>
        <taxon>Bacteroidota</taxon>
        <taxon>Cytophagia</taxon>
        <taxon>Cytophagales</taxon>
        <taxon>Hymenobacteraceae</taxon>
        <taxon>Hymenobacter</taxon>
    </lineage>
</organism>
<protein>
    <submittedName>
        <fullName evidence="1">Uncharacterized protein</fullName>
    </submittedName>
</protein>
<dbReference type="EMBL" id="BAABDJ010000041">
    <property type="protein sequence ID" value="GAA4019976.1"/>
    <property type="molecule type" value="Genomic_DNA"/>
</dbReference>
<proteinExistence type="predicted"/>
<reference evidence="2" key="1">
    <citation type="journal article" date="2019" name="Int. J. Syst. Evol. Microbiol.">
        <title>The Global Catalogue of Microorganisms (GCM) 10K type strain sequencing project: providing services to taxonomists for standard genome sequencing and annotation.</title>
        <authorList>
            <consortium name="The Broad Institute Genomics Platform"/>
            <consortium name="The Broad Institute Genome Sequencing Center for Infectious Disease"/>
            <person name="Wu L."/>
            <person name="Ma J."/>
        </authorList>
    </citation>
    <scope>NUCLEOTIDE SEQUENCE [LARGE SCALE GENOMIC DNA]</scope>
    <source>
        <strain evidence="2">JCM 17224</strain>
    </source>
</reference>
<comment type="caution">
    <text evidence="1">The sequence shown here is derived from an EMBL/GenBank/DDBJ whole genome shotgun (WGS) entry which is preliminary data.</text>
</comment>